<dbReference type="GO" id="GO:0005762">
    <property type="term" value="C:mitochondrial large ribosomal subunit"/>
    <property type="evidence" value="ECO:0007669"/>
    <property type="project" value="InterPro"/>
</dbReference>
<dbReference type="AlphaFoldDB" id="A0A0D2M5A9"/>
<proteinExistence type="predicted"/>
<dbReference type="EMBL" id="KN817589">
    <property type="protein sequence ID" value="KJA18393.1"/>
    <property type="molecule type" value="Genomic_DNA"/>
</dbReference>
<keyword evidence="1" id="KW-0175">Coiled coil</keyword>
<feature type="region of interest" description="Disordered" evidence="2">
    <location>
        <begin position="320"/>
        <end position="341"/>
    </location>
</feature>
<dbReference type="InterPro" id="IPR040922">
    <property type="entry name" value="Ribosomal_mL59_dom"/>
</dbReference>
<feature type="coiled-coil region" evidence="1">
    <location>
        <begin position="163"/>
        <end position="190"/>
    </location>
</feature>
<dbReference type="OMA" id="DSIAMHG"/>
<evidence type="ECO:0000256" key="1">
    <source>
        <dbReference type="SAM" id="Coils"/>
    </source>
</evidence>
<organism evidence="4 5">
    <name type="scientific">Hypholoma sublateritium (strain FD-334 SS-4)</name>
    <dbReference type="NCBI Taxonomy" id="945553"/>
    <lineage>
        <taxon>Eukaryota</taxon>
        <taxon>Fungi</taxon>
        <taxon>Dikarya</taxon>
        <taxon>Basidiomycota</taxon>
        <taxon>Agaricomycotina</taxon>
        <taxon>Agaricomycetes</taxon>
        <taxon>Agaricomycetidae</taxon>
        <taxon>Agaricales</taxon>
        <taxon>Agaricineae</taxon>
        <taxon>Strophariaceae</taxon>
        <taxon>Hypholoma</taxon>
    </lineage>
</organism>
<gene>
    <name evidence="4" type="ORF">HYPSUDRAFT_205369</name>
</gene>
<dbReference type="InterPro" id="IPR037507">
    <property type="entry name" value="Ribosomal_mL59"/>
</dbReference>
<dbReference type="OrthoDB" id="18529at2759"/>
<dbReference type="PANTHER" id="PTHR28041:SF1">
    <property type="entry name" value="LARGE RIBOSOMAL SUBUNIT PROTEIN ML59"/>
    <property type="match status" value="1"/>
</dbReference>
<protein>
    <recommendedName>
        <fullName evidence="3">Large ribosomal subunit protein mL59 domain-containing protein</fullName>
    </recommendedName>
</protein>
<reference evidence="5" key="1">
    <citation type="submission" date="2014-04" db="EMBL/GenBank/DDBJ databases">
        <title>Evolutionary Origins and Diversification of the Mycorrhizal Mutualists.</title>
        <authorList>
            <consortium name="DOE Joint Genome Institute"/>
            <consortium name="Mycorrhizal Genomics Consortium"/>
            <person name="Kohler A."/>
            <person name="Kuo A."/>
            <person name="Nagy L.G."/>
            <person name="Floudas D."/>
            <person name="Copeland A."/>
            <person name="Barry K.W."/>
            <person name="Cichocki N."/>
            <person name="Veneault-Fourrey C."/>
            <person name="LaButti K."/>
            <person name="Lindquist E.A."/>
            <person name="Lipzen A."/>
            <person name="Lundell T."/>
            <person name="Morin E."/>
            <person name="Murat C."/>
            <person name="Riley R."/>
            <person name="Ohm R."/>
            <person name="Sun H."/>
            <person name="Tunlid A."/>
            <person name="Henrissat B."/>
            <person name="Grigoriev I.V."/>
            <person name="Hibbett D.S."/>
            <person name="Martin F."/>
        </authorList>
    </citation>
    <scope>NUCLEOTIDE SEQUENCE [LARGE SCALE GENOMIC DNA]</scope>
    <source>
        <strain evidence="5">FD-334 SS-4</strain>
    </source>
</reference>
<dbReference type="PANTHER" id="PTHR28041">
    <property type="entry name" value="54S RIBOSOMAL PROTEIN L25, MITOCHONDRIAL"/>
    <property type="match status" value="1"/>
</dbReference>
<dbReference type="STRING" id="945553.A0A0D2M5A9"/>
<keyword evidence="5" id="KW-1185">Reference proteome</keyword>
<evidence type="ECO:0000256" key="2">
    <source>
        <dbReference type="SAM" id="MobiDB-lite"/>
    </source>
</evidence>
<evidence type="ECO:0000259" key="3">
    <source>
        <dbReference type="Pfam" id="PF18126"/>
    </source>
</evidence>
<accession>A0A0D2M5A9</accession>
<dbReference type="Proteomes" id="UP000054270">
    <property type="component" value="Unassembled WGS sequence"/>
</dbReference>
<dbReference type="GO" id="GO:0003735">
    <property type="term" value="F:structural constituent of ribosome"/>
    <property type="evidence" value="ECO:0007669"/>
    <property type="project" value="InterPro"/>
</dbReference>
<evidence type="ECO:0000313" key="5">
    <source>
        <dbReference type="Proteomes" id="UP000054270"/>
    </source>
</evidence>
<name>A0A0D2M5A9_HYPSF</name>
<feature type="domain" description="Large ribosomal subunit protein mL59" evidence="3">
    <location>
        <begin position="41"/>
        <end position="318"/>
    </location>
</feature>
<dbReference type="Pfam" id="PF18126">
    <property type="entry name" value="Mitoc_mL59"/>
    <property type="match status" value="1"/>
</dbReference>
<sequence length="341" mass="38757">MSVVHQRALKSVKNFRVSLLKGIPKPRKDATLDAAATALELPNPFLATRVQSNVKAVRRAQESMGPNDNKEEVKPKFRTTAPRVSLRRQADLVKRAQLTNTLHLLPPSPKVTAQVLRRQRVAASLTPALAARLSTEQTFVDPNLGLAERLRKLKLSVNKPGPQTQAMKDLEALRARADRLRGDIEEFEIISLVDVQKDSIAMHGYLQKKEQLKALEAQIKAQAVHTVPPEVTIARLEAVFKKQKGAKPTVAAWKRPVKWVGEVPQKKATPGEQLGIRLYAGRKRMFKGHLWERKREGRIRKRTILMRDMAARVRQYKEYYKKRKPNPLKPSRYSKPPKLPF</sequence>
<evidence type="ECO:0000313" key="4">
    <source>
        <dbReference type="EMBL" id="KJA18393.1"/>
    </source>
</evidence>